<feature type="compositionally biased region" description="Basic and acidic residues" evidence="1">
    <location>
        <begin position="156"/>
        <end position="167"/>
    </location>
</feature>
<evidence type="ECO:0000313" key="2">
    <source>
        <dbReference type="EMBL" id="KAK0751631.1"/>
    </source>
</evidence>
<dbReference type="AlphaFoldDB" id="A0AA40F5U8"/>
<feature type="region of interest" description="Disordered" evidence="1">
    <location>
        <begin position="128"/>
        <end position="237"/>
    </location>
</feature>
<dbReference type="Gene3D" id="1.20.5.170">
    <property type="match status" value="1"/>
</dbReference>
<comment type="caution">
    <text evidence="2">The sequence shown here is derived from an EMBL/GenBank/DDBJ whole genome shotgun (WGS) entry which is preliminary data.</text>
</comment>
<accession>A0AA40F5U8</accession>
<protein>
    <recommendedName>
        <fullName evidence="4">BZIP domain-containing protein</fullName>
    </recommendedName>
</protein>
<feature type="region of interest" description="Disordered" evidence="1">
    <location>
        <begin position="73"/>
        <end position="92"/>
    </location>
</feature>
<feature type="region of interest" description="Disordered" evidence="1">
    <location>
        <begin position="325"/>
        <end position="356"/>
    </location>
</feature>
<sequence length="421" mass="44676">MARNIPRDPRLDRRHHLSLRYVAPATKRAAAPSIFNRISSGPSNMATADPLDPFWSPLPGVAGEIPYAWFHRSGMSPQQQNPPPQTSCSIDPLQADQTSHMFSPADYAEARPSIWDLGPSVAGEASAVASSSQGWSSTAGEGASPEKARRRRGRPRLYEDDGIEVPKRKPGRPLTYAPATDSFGSWSSLTSSMSIPSPSSAEGLTAPFWEGPSPGRSARPAKRNQPADEPTEQGPGEAAALAVIRARNKAAGTRYRLKNQQTVDRVEAEEREASLRRLALLACADRLRGEVNSLKTEVMQHANCGCPHISGYISAATQHTLATMAASPGPQTPASPSAPQQLPAGVSPDPGGLQELAPTLPFPHLHLAGCPWHQGDFAMGNTVPSPYYAVTAPSASTAGQAPANVDGCFQPFMSSRNADSG</sequence>
<evidence type="ECO:0008006" key="4">
    <source>
        <dbReference type="Google" id="ProtNLM"/>
    </source>
</evidence>
<reference evidence="2" key="1">
    <citation type="submission" date="2023-06" db="EMBL/GenBank/DDBJ databases">
        <title>Genome-scale phylogeny and comparative genomics of the fungal order Sordariales.</title>
        <authorList>
            <consortium name="Lawrence Berkeley National Laboratory"/>
            <person name="Hensen N."/>
            <person name="Bonometti L."/>
            <person name="Westerberg I."/>
            <person name="Brannstrom I.O."/>
            <person name="Guillou S."/>
            <person name="Cros-Aarteil S."/>
            <person name="Calhoun S."/>
            <person name="Haridas S."/>
            <person name="Kuo A."/>
            <person name="Mondo S."/>
            <person name="Pangilinan J."/>
            <person name="Riley R."/>
            <person name="LaButti K."/>
            <person name="Andreopoulos B."/>
            <person name="Lipzen A."/>
            <person name="Chen C."/>
            <person name="Yanf M."/>
            <person name="Daum C."/>
            <person name="Ng V."/>
            <person name="Clum A."/>
            <person name="Steindorff A."/>
            <person name="Ohm R."/>
            <person name="Martin F."/>
            <person name="Silar P."/>
            <person name="Natvig D."/>
            <person name="Lalanne C."/>
            <person name="Gautier V."/>
            <person name="Ament-velasquez S.L."/>
            <person name="Kruys A."/>
            <person name="Hutchinson M.I."/>
            <person name="Powell A.J."/>
            <person name="Barry K."/>
            <person name="Miller A.N."/>
            <person name="Grigoriev I.V."/>
            <person name="Debuchy R."/>
            <person name="Gladieux P."/>
            <person name="Thoren M.H."/>
            <person name="Johannesson H."/>
        </authorList>
    </citation>
    <scope>NUCLEOTIDE SEQUENCE</scope>
    <source>
        <strain evidence="2">SMH3187-1</strain>
    </source>
</reference>
<feature type="compositionally biased region" description="Low complexity" evidence="1">
    <location>
        <begin position="182"/>
        <end position="200"/>
    </location>
</feature>
<organism evidence="2 3">
    <name type="scientific">Schizothecium vesticola</name>
    <dbReference type="NCBI Taxonomy" id="314040"/>
    <lineage>
        <taxon>Eukaryota</taxon>
        <taxon>Fungi</taxon>
        <taxon>Dikarya</taxon>
        <taxon>Ascomycota</taxon>
        <taxon>Pezizomycotina</taxon>
        <taxon>Sordariomycetes</taxon>
        <taxon>Sordariomycetidae</taxon>
        <taxon>Sordariales</taxon>
        <taxon>Schizotheciaceae</taxon>
        <taxon>Schizothecium</taxon>
    </lineage>
</organism>
<gene>
    <name evidence="2" type="ORF">B0T18DRAFT_72901</name>
</gene>
<feature type="compositionally biased region" description="Low complexity" evidence="1">
    <location>
        <begin position="128"/>
        <end position="139"/>
    </location>
</feature>
<evidence type="ECO:0000313" key="3">
    <source>
        <dbReference type="Proteomes" id="UP001172155"/>
    </source>
</evidence>
<evidence type="ECO:0000256" key="1">
    <source>
        <dbReference type="SAM" id="MobiDB-lite"/>
    </source>
</evidence>
<proteinExistence type="predicted"/>
<dbReference type="Proteomes" id="UP001172155">
    <property type="component" value="Unassembled WGS sequence"/>
</dbReference>
<feature type="compositionally biased region" description="Low complexity" evidence="1">
    <location>
        <begin position="325"/>
        <end position="344"/>
    </location>
</feature>
<dbReference type="EMBL" id="JAUKUD010000002">
    <property type="protein sequence ID" value="KAK0751631.1"/>
    <property type="molecule type" value="Genomic_DNA"/>
</dbReference>
<name>A0AA40F5U8_9PEZI</name>
<keyword evidence="3" id="KW-1185">Reference proteome</keyword>